<accession>A0A6H2A374</accession>
<reference evidence="1" key="1">
    <citation type="submission" date="2020-03" db="EMBL/GenBank/DDBJ databases">
        <title>The deep terrestrial virosphere.</title>
        <authorList>
            <person name="Holmfeldt K."/>
            <person name="Nilsson E."/>
            <person name="Simone D."/>
            <person name="Lopez-Fernandez M."/>
            <person name="Wu X."/>
            <person name="de Brujin I."/>
            <person name="Lundin D."/>
            <person name="Andersson A."/>
            <person name="Bertilsson S."/>
            <person name="Dopson M."/>
        </authorList>
    </citation>
    <scope>NUCLEOTIDE SEQUENCE</scope>
    <source>
        <strain evidence="3">MM415A00385</strain>
        <strain evidence="2">MM415B00526</strain>
        <strain evidence="1">TM448A04438</strain>
    </source>
</reference>
<dbReference type="AlphaFoldDB" id="A0A6H2A374"/>
<protein>
    <submittedName>
        <fullName evidence="1">Uncharacterized protein</fullName>
    </submittedName>
</protein>
<name>A0A6H2A374_9ZZZZ</name>
<evidence type="ECO:0000313" key="1">
    <source>
        <dbReference type="EMBL" id="QJA54179.1"/>
    </source>
</evidence>
<gene>
    <name evidence="3" type="ORF">MM415A00385_0043</name>
    <name evidence="2" type="ORF">MM415B00526_0032</name>
    <name evidence="1" type="ORF">TM448A04438_0009</name>
</gene>
<evidence type="ECO:0000313" key="2">
    <source>
        <dbReference type="EMBL" id="QJA64269.1"/>
    </source>
</evidence>
<dbReference type="EMBL" id="MT144483">
    <property type="protein sequence ID" value="QJA54179.1"/>
    <property type="molecule type" value="Genomic_DNA"/>
</dbReference>
<sequence>MKTILLAIIIILLTGGYAYADSDKLEWFESEEQLRQWVDENHLTLMMTVNSEGMKASTTYDCDDYAEDLVKLAESQGYRLMECPVRNGYVWNRKVINIYGMHVGCWTKVNNVYYYIEPNPLMSKVIKIIEAD</sequence>
<dbReference type="EMBL" id="MT142492">
    <property type="protein sequence ID" value="QJA82653.1"/>
    <property type="molecule type" value="Genomic_DNA"/>
</dbReference>
<dbReference type="EMBL" id="MT141516">
    <property type="protein sequence ID" value="QJA64269.1"/>
    <property type="molecule type" value="Genomic_DNA"/>
</dbReference>
<evidence type="ECO:0000313" key="3">
    <source>
        <dbReference type="EMBL" id="QJA82653.1"/>
    </source>
</evidence>
<proteinExistence type="predicted"/>
<organism evidence="1">
    <name type="scientific">viral metagenome</name>
    <dbReference type="NCBI Taxonomy" id="1070528"/>
    <lineage>
        <taxon>unclassified sequences</taxon>
        <taxon>metagenomes</taxon>
        <taxon>organismal metagenomes</taxon>
    </lineage>
</organism>